<sequence>MDEQLIVEAEAPAPEPLPTFADLPIDEKAGTTLSGPGIGGKAKWAQFVEPTRDGQPWCGWEDAEAMLVANAQASMRGQGGLTPAGYKVTRDDSKMLLTLELV</sequence>
<keyword evidence="2" id="KW-1185">Reference proteome</keyword>
<dbReference type="AlphaFoldDB" id="A0A0A1W8T6"/>
<accession>A0A0A1W8T6</accession>
<gene>
    <name evidence="1" type="ORF">SP5_068_01160</name>
</gene>
<organism evidence="1 2">
    <name type="scientific">Sphingomonas parapaucimobilis NBRC 15100</name>
    <dbReference type="NCBI Taxonomy" id="1219049"/>
    <lineage>
        <taxon>Bacteria</taxon>
        <taxon>Pseudomonadati</taxon>
        <taxon>Pseudomonadota</taxon>
        <taxon>Alphaproteobacteria</taxon>
        <taxon>Sphingomonadales</taxon>
        <taxon>Sphingomonadaceae</taxon>
        <taxon>Sphingomonas</taxon>
    </lineage>
</organism>
<evidence type="ECO:0000313" key="2">
    <source>
        <dbReference type="Proteomes" id="UP000032305"/>
    </source>
</evidence>
<dbReference type="EMBL" id="BBPI01000068">
    <property type="protein sequence ID" value="GAM01748.1"/>
    <property type="molecule type" value="Genomic_DNA"/>
</dbReference>
<proteinExistence type="predicted"/>
<evidence type="ECO:0000313" key="1">
    <source>
        <dbReference type="EMBL" id="GAM01748.1"/>
    </source>
</evidence>
<dbReference type="Proteomes" id="UP000032305">
    <property type="component" value="Unassembled WGS sequence"/>
</dbReference>
<reference evidence="1 2" key="1">
    <citation type="submission" date="2014-11" db="EMBL/GenBank/DDBJ databases">
        <title>Whole genome shotgun sequence of Sphingomonas parapaucimobilis NBRC 15100.</title>
        <authorList>
            <person name="Katano-Makiyama Y."/>
            <person name="Hosoyama A."/>
            <person name="Hashimoto M."/>
            <person name="Hosoyama Y."/>
            <person name="Noguchi M."/>
            <person name="Numata M."/>
            <person name="Tsuchikane K."/>
            <person name="Hirakata S."/>
            <person name="Uohara A."/>
            <person name="Shimodaira J."/>
            <person name="Ohji S."/>
            <person name="Ichikawa N."/>
            <person name="Kimura A."/>
            <person name="Yamazoe A."/>
            <person name="Fujita N."/>
        </authorList>
    </citation>
    <scope>NUCLEOTIDE SEQUENCE [LARGE SCALE GENOMIC DNA]</scope>
    <source>
        <strain evidence="1 2">NBRC 15100</strain>
    </source>
</reference>
<dbReference type="RefSeq" id="WP_042488948.1">
    <property type="nucleotide sequence ID" value="NZ_BBPI01000068.1"/>
</dbReference>
<comment type="caution">
    <text evidence="1">The sequence shown here is derived from an EMBL/GenBank/DDBJ whole genome shotgun (WGS) entry which is preliminary data.</text>
</comment>
<name>A0A0A1W8T6_9SPHN</name>
<protein>
    <submittedName>
        <fullName evidence="1">Uncharacterized protein</fullName>
    </submittedName>
</protein>